<dbReference type="EMBL" id="LCYG01000029">
    <property type="protein sequence ID" value="KLK92846.1"/>
    <property type="molecule type" value="Genomic_DNA"/>
</dbReference>
<dbReference type="OrthoDB" id="9888922at2"/>
<dbReference type="RefSeq" id="WP_047189270.1">
    <property type="nucleotide sequence ID" value="NZ_LCYG01000029.1"/>
</dbReference>
<comment type="caution">
    <text evidence="1">The sequence shown here is derived from an EMBL/GenBank/DDBJ whole genome shotgun (WGS) entry which is preliminary data.</text>
</comment>
<evidence type="ECO:0000313" key="1">
    <source>
        <dbReference type="EMBL" id="KLK92846.1"/>
    </source>
</evidence>
<dbReference type="Proteomes" id="UP000035489">
    <property type="component" value="Unassembled WGS sequence"/>
</dbReference>
<protein>
    <submittedName>
        <fullName evidence="1">Uncharacterized protein</fullName>
    </submittedName>
</protein>
<sequence length="115" mass="13027">MKTIVNRKPAEILDFLKVHRPDLLKKRIPVGITEDGRRLDHSCGTRVRVGPKKDSAIFPLIEAACLMWHLRHDPKRLRFRAPPLGRGGNSRVSIVRFEWVTLGEFLGLRSGPLAA</sequence>
<evidence type="ECO:0000313" key="2">
    <source>
        <dbReference type="Proteomes" id="UP000035489"/>
    </source>
</evidence>
<reference evidence="1 2" key="1">
    <citation type="submission" date="2015-05" db="EMBL/GenBank/DDBJ databases">
        <title>Draft genome sequence of Microvirga vignae strain BR3299, a novel nitrogen fixing bacteria isolated from Brazil semi-aired region.</title>
        <authorList>
            <person name="Zilli J.E."/>
            <person name="Passos S.R."/>
            <person name="Leite J."/>
            <person name="Baldani J.I."/>
            <person name="Xavier G.R."/>
            <person name="Rumjaneck N.G."/>
            <person name="Simoes-Araujo J.L."/>
        </authorList>
    </citation>
    <scope>NUCLEOTIDE SEQUENCE [LARGE SCALE GENOMIC DNA]</scope>
    <source>
        <strain evidence="1 2">BR3299</strain>
    </source>
</reference>
<keyword evidence="2" id="KW-1185">Reference proteome</keyword>
<dbReference type="AlphaFoldDB" id="A0A0H1RDE0"/>
<accession>A0A0H1RDE0</accession>
<dbReference type="PATRIC" id="fig|1225564.3.peg.3107"/>
<name>A0A0H1RDE0_9HYPH</name>
<proteinExistence type="predicted"/>
<organism evidence="1 2">
    <name type="scientific">Microvirga vignae</name>
    <dbReference type="NCBI Taxonomy" id="1225564"/>
    <lineage>
        <taxon>Bacteria</taxon>
        <taxon>Pseudomonadati</taxon>
        <taxon>Pseudomonadota</taxon>
        <taxon>Alphaproteobacteria</taxon>
        <taxon>Hyphomicrobiales</taxon>
        <taxon>Methylobacteriaceae</taxon>
        <taxon>Microvirga</taxon>
    </lineage>
</organism>
<dbReference type="STRING" id="1225564.AA309_12025"/>
<gene>
    <name evidence="1" type="ORF">AA309_12025</name>
</gene>